<keyword evidence="1" id="KW-0472">Membrane</keyword>
<dbReference type="EMBL" id="MCAS01000008">
    <property type="protein sequence ID" value="RKF48409.1"/>
    <property type="molecule type" value="Genomic_DNA"/>
</dbReference>
<keyword evidence="1" id="KW-1133">Transmembrane helix</keyword>
<dbReference type="AlphaFoldDB" id="A0A3R7GVK8"/>
<evidence type="ECO:0000256" key="1">
    <source>
        <dbReference type="SAM" id="Phobius"/>
    </source>
</evidence>
<dbReference type="Pfam" id="PF04964">
    <property type="entry name" value="Flp_Fap"/>
    <property type="match status" value="1"/>
</dbReference>
<feature type="transmembrane region" description="Helical" evidence="1">
    <location>
        <begin position="20"/>
        <end position="38"/>
    </location>
</feature>
<keyword evidence="1" id="KW-0812">Transmembrane</keyword>
<organism evidence="2 3">
    <name type="scientific">Paraburkholderia fungorum</name>
    <dbReference type="NCBI Taxonomy" id="134537"/>
    <lineage>
        <taxon>Bacteria</taxon>
        <taxon>Pseudomonadati</taxon>
        <taxon>Pseudomonadota</taxon>
        <taxon>Betaproteobacteria</taxon>
        <taxon>Burkholderiales</taxon>
        <taxon>Burkholderiaceae</taxon>
        <taxon>Paraburkholderia</taxon>
    </lineage>
</organism>
<dbReference type="OrthoDB" id="5325135at2"/>
<name>A0A3R7GVK8_9BURK</name>
<reference evidence="2 3" key="1">
    <citation type="submission" date="2016-07" db="EMBL/GenBank/DDBJ databases">
        <title>Genome analysis of Burkholderia fungorum ES3-20.</title>
        <authorList>
            <person name="Xu D."/>
            <person name="Yao R."/>
            <person name="Zheng S."/>
        </authorList>
    </citation>
    <scope>NUCLEOTIDE SEQUENCE [LARGE SCALE GENOMIC DNA]</scope>
    <source>
        <strain evidence="2 3">ES3-20</strain>
    </source>
</reference>
<dbReference type="Proteomes" id="UP000283709">
    <property type="component" value="Unassembled WGS sequence"/>
</dbReference>
<protein>
    <submittedName>
        <fullName evidence="2">Pilus assembly protein</fullName>
    </submittedName>
</protein>
<proteinExistence type="predicted"/>
<sequence length="57" mass="5912">MKKFAKRFLRDNRAVTALEYGLIAGLIVVVIGATVQGLGTQLKAAFVAIAALLPAAA</sequence>
<accession>A0A3R7GVK8</accession>
<evidence type="ECO:0000313" key="2">
    <source>
        <dbReference type="EMBL" id="RKF48409.1"/>
    </source>
</evidence>
<gene>
    <name evidence="2" type="ORF">BCY88_22090</name>
</gene>
<dbReference type="InterPro" id="IPR007047">
    <property type="entry name" value="Flp_Fap"/>
</dbReference>
<dbReference type="RefSeq" id="WP_120344107.1">
    <property type="nucleotide sequence ID" value="NZ_JAQQFL010000022.1"/>
</dbReference>
<comment type="caution">
    <text evidence="2">The sequence shown here is derived from an EMBL/GenBank/DDBJ whole genome shotgun (WGS) entry which is preliminary data.</text>
</comment>
<evidence type="ECO:0000313" key="3">
    <source>
        <dbReference type="Proteomes" id="UP000283709"/>
    </source>
</evidence>